<evidence type="ECO:0000313" key="5">
    <source>
        <dbReference type="Proteomes" id="UP000031980"/>
    </source>
</evidence>
<keyword evidence="5" id="KW-1185">Reference proteome</keyword>
<sequence>MVKTIAILILAGTLSYSLTSCKESQKTKQATTSVHTQTSLNVDSLLQVAKQKVNDTIVLQGKVKHTCSNSGRRCFITNPSGETTLRVEASGNIKGFNKELVGSEIQVTGIVKEQRLSQEYIDNWEKKIKEKEEEGEHCDSESNNITQMREWMKKNNKDFYSIYYLQGIDYEIVK</sequence>
<dbReference type="EMBL" id="JPIT01000031">
    <property type="protein sequence ID" value="KIO43654.1"/>
    <property type="molecule type" value="Genomic_DNA"/>
</dbReference>
<keyword evidence="1" id="KW-0175">Coiled coil</keyword>
<dbReference type="OrthoDB" id="1118652at2"/>
<evidence type="ECO:0000256" key="1">
    <source>
        <dbReference type="SAM" id="Coils"/>
    </source>
</evidence>
<evidence type="ECO:0000313" key="3">
    <source>
        <dbReference type="EMBL" id="KIO45818.1"/>
    </source>
</evidence>
<dbReference type="EMBL" id="JPIU01000037">
    <property type="protein sequence ID" value="KIO45818.1"/>
    <property type="molecule type" value="Genomic_DNA"/>
</dbReference>
<evidence type="ECO:0008006" key="6">
    <source>
        <dbReference type="Google" id="ProtNLM"/>
    </source>
</evidence>
<reference evidence="2 4" key="2">
    <citation type="submission" date="2014-07" db="EMBL/GenBank/DDBJ databases">
        <title>Porphyromonadaceae bacterium OUH 334697 = ATCC BAA-2682 = DSM 28341 draft genome.</title>
        <authorList>
            <person name="Sydenham T.V."/>
            <person name="Hasman H."/>
            <person name="Justesen U.S."/>
        </authorList>
    </citation>
    <scope>NUCLEOTIDE SEQUENCE [LARGE SCALE GENOMIC DNA]</scope>
    <source>
        <strain evidence="2 4">OUH 334697</strain>
    </source>
</reference>
<dbReference type="RefSeq" id="WP_041503850.1">
    <property type="nucleotide sequence ID" value="NZ_JPIT01000031.1"/>
</dbReference>
<gene>
    <name evidence="3" type="ORF">BA92_05020</name>
    <name evidence="2" type="ORF">IE90_11080</name>
</gene>
<dbReference type="PROSITE" id="PS51257">
    <property type="entry name" value="PROKAR_LIPOPROTEIN"/>
    <property type="match status" value="1"/>
</dbReference>
<proteinExistence type="predicted"/>
<accession>A0A0C3MH32</accession>
<feature type="coiled-coil region" evidence="1">
    <location>
        <begin position="114"/>
        <end position="141"/>
    </location>
</feature>
<evidence type="ECO:0000313" key="4">
    <source>
        <dbReference type="Proteomes" id="UP000031937"/>
    </source>
</evidence>
<comment type="caution">
    <text evidence="3">The sequence shown here is derived from an EMBL/GenBank/DDBJ whole genome shotgun (WGS) entry which is preliminary data.</text>
</comment>
<dbReference type="AlphaFoldDB" id="A0A0C3MH32"/>
<dbReference type="Proteomes" id="UP000031937">
    <property type="component" value="Unassembled WGS sequence"/>
</dbReference>
<evidence type="ECO:0000313" key="2">
    <source>
        <dbReference type="EMBL" id="KIO43654.1"/>
    </source>
</evidence>
<name>A0A0C3MH32_9PORP</name>
<organism evidence="3 5">
    <name type="scientific">Sanguibacteroides justesenii</name>
    <dbReference type="NCBI Taxonomy" id="1547597"/>
    <lineage>
        <taxon>Bacteria</taxon>
        <taxon>Pseudomonadati</taxon>
        <taxon>Bacteroidota</taxon>
        <taxon>Bacteroidia</taxon>
        <taxon>Bacteroidales</taxon>
        <taxon>Porphyromonadaceae</taxon>
        <taxon>Sanguibacteroides</taxon>
    </lineage>
</organism>
<reference evidence="3 5" key="1">
    <citation type="submission" date="2014-07" db="EMBL/GenBank/DDBJ databases">
        <title>Porphyromonadaceae bacterium OUH 308042 = ATCC BAA-2681 = DSM 28342 draft genome.</title>
        <authorList>
            <person name="Sydenham T.V."/>
            <person name="Hasman H."/>
            <person name="Justensen U.S."/>
        </authorList>
    </citation>
    <scope>NUCLEOTIDE SEQUENCE [LARGE SCALE GENOMIC DNA]</scope>
    <source>
        <strain evidence="3 5">OUH 308042</strain>
    </source>
</reference>
<dbReference type="Proteomes" id="UP000031980">
    <property type="component" value="Unassembled WGS sequence"/>
</dbReference>
<protein>
    <recommendedName>
        <fullName evidence="6">Lipoprotein</fullName>
    </recommendedName>
</protein>